<dbReference type="GO" id="GO:0004601">
    <property type="term" value="F:peroxidase activity"/>
    <property type="evidence" value="ECO:0007669"/>
    <property type="project" value="UniProtKB-KW"/>
</dbReference>
<dbReference type="InterPro" id="IPR051395">
    <property type="entry name" value="Cytochrome_c_Peroxidase/MauG"/>
</dbReference>
<organism evidence="2 3">
    <name type="scientific">Marinobacterium aestuariivivens</name>
    <dbReference type="NCBI Taxonomy" id="1698799"/>
    <lineage>
        <taxon>Bacteria</taxon>
        <taxon>Pseudomonadati</taxon>
        <taxon>Pseudomonadota</taxon>
        <taxon>Gammaproteobacteria</taxon>
        <taxon>Oceanospirillales</taxon>
        <taxon>Oceanospirillaceae</taxon>
        <taxon>Marinobacterium</taxon>
    </lineage>
</organism>
<gene>
    <name evidence="2" type="ORF">ACFQDL_11200</name>
</gene>
<feature type="region of interest" description="Disordered" evidence="1">
    <location>
        <begin position="177"/>
        <end position="203"/>
    </location>
</feature>
<dbReference type="SUPFAM" id="SSF46626">
    <property type="entry name" value="Cytochrome c"/>
    <property type="match status" value="1"/>
</dbReference>
<dbReference type="PANTHER" id="PTHR30600:SF9">
    <property type="entry name" value="BLR7738 PROTEIN"/>
    <property type="match status" value="1"/>
</dbReference>
<dbReference type="Proteomes" id="UP001596422">
    <property type="component" value="Unassembled WGS sequence"/>
</dbReference>
<accession>A0ABW1ZZE0</accession>
<dbReference type="RefSeq" id="WP_379909094.1">
    <property type="nucleotide sequence ID" value="NZ_JBHSWE010000001.1"/>
</dbReference>
<dbReference type="PANTHER" id="PTHR30600">
    <property type="entry name" value="CYTOCHROME C PEROXIDASE-RELATED"/>
    <property type="match status" value="1"/>
</dbReference>
<keyword evidence="2" id="KW-0575">Peroxidase</keyword>
<dbReference type="EMBL" id="JBHSWE010000001">
    <property type="protein sequence ID" value="MFC6670589.1"/>
    <property type="molecule type" value="Genomic_DNA"/>
</dbReference>
<name>A0ABW1ZZE0_9GAMM</name>
<protein>
    <submittedName>
        <fullName evidence="2">Di-heme-cytochrome C peroxidase</fullName>
    </submittedName>
</protein>
<keyword evidence="2" id="KW-0560">Oxidoreductase</keyword>
<keyword evidence="3" id="KW-1185">Reference proteome</keyword>
<dbReference type="NCBIfam" id="NF040606">
    <property type="entry name" value="CytoC_perox"/>
    <property type="match status" value="1"/>
</dbReference>
<dbReference type="InterPro" id="IPR036909">
    <property type="entry name" value="Cyt_c-like_dom_sf"/>
</dbReference>
<dbReference type="InterPro" id="IPR047758">
    <property type="entry name" value="CytoC_perox"/>
</dbReference>
<reference evidence="3" key="1">
    <citation type="journal article" date="2019" name="Int. J. Syst. Evol. Microbiol.">
        <title>The Global Catalogue of Microorganisms (GCM) 10K type strain sequencing project: providing services to taxonomists for standard genome sequencing and annotation.</title>
        <authorList>
            <consortium name="The Broad Institute Genomics Platform"/>
            <consortium name="The Broad Institute Genome Sequencing Center for Infectious Disease"/>
            <person name="Wu L."/>
            <person name="Ma J."/>
        </authorList>
    </citation>
    <scope>NUCLEOTIDE SEQUENCE [LARGE SCALE GENOMIC DNA]</scope>
    <source>
        <strain evidence="3">NBRC 111756</strain>
    </source>
</reference>
<evidence type="ECO:0000313" key="3">
    <source>
        <dbReference type="Proteomes" id="UP001596422"/>
    </source>
</evidence>
<proteinExistence type="predicted"/>
<evidence type="ECO:0000256" key="1">
    <source>
        <dbReference type="SAM" id="MobiDB-lite"/>
    </source>
</evidence>
<comment type="caution">
    <text evidence="2">The sequence shown here is derived from an EMBL/GenBank/DDBJ whole genome shotgun (WGS) entry which is preliminary data.</text>
</comment>
<evidence type="ECO:0000313" key="2">
    <source>
        <dbReference type="EMBL" id="MFC6670589.1"/>
    </source>
</evidence>
<sequence length="221" mass="24063">MEEGYGRTDALGRIGNTVFGDHLIEANLQVGSAPVSFPYLWNIWKFDWVQYNGSVAQPLARNIGEALGVGARIPLMSDSGAPLPAAERFRSSVRVADLVSIEHALQRLQPPTWPEAILGPVDRDLAARGRSLFVEHCQGCHGPHPVSAARQQASAPLKPSPDLEWRIEVIPVEHIGTDPAAARASSSGTTTSVPPDSRMPSWPRRCDRCCTGNWRARFVIA</sequence>
<feature type="compositionally biased region" description="Low complexity" evidence="1">
    <location>
        <begin position="180"/>
        <end position="192"/>
    </location>
</feature>
<dbReference type="Gene3D" id="1.10.760.10">
    <property type="entry name" value="Cytochrome c-like domain"/>
    <property type="match status" value="1"/>
</dbReference>